<proteinExistence type="predicted"/>
<feature type="compositionally biased region" description="Pro residues" evidence="1">
    <location>
        <begin position="93"/>
        <end position="104"/>
    </location>
</feature>
<dbReference type="Proteomes" id="UP001240447">
    <property type="component" value="Unassembled WGS sequence"/>
</dbReference>
<evidence type="ECO:0008006" key="4">
    <source>
        <dbReference type="Google" id="ProtNLM"/>
    </source>
</evidence>
<dbReference type="InterPro" id="IPR046165">
    <property type="entry name" value="DUF6167"/>
</dbReference>
<gene>
    <name evidence="2" type="ORF">J2S59_002640</name>
</gene>
<evidence type="ECO:0000256" key="1">
    <source>
        <dbReference type="SAM" id="MobiDB-lite"/>
    </source>
</evidence>
<dbReference type="RefSeq" id="WP_068124551.1">
    <property type="nucleotide sequence ID" value="NZ_CCXJ01000748.1"/>
</dbReference>
<dbReference type="Pfam" id="PF19664">
    <property type="entry name" value="DUF6167"/>
    <property type="match status" value="1"/>
</dbReference>
<dbReference type="EMBL" id="JAUSQM010000001">
    <property type="protein sequence ID" value="MDP9822831.1"/>
    <property type="molecule type" value="Genomic_DNA"/>
</dbReference>
<reference evidence="2 3" key="1">
    <citation type="submission" date="2023-07" db="EMBL/GenBank/DDBJ databases">
        <title>Sequencing the genomes of 1000 actinobacteria strains.</title>
        <authorList>
            <person name="Klenk H.-P."/>
        </authorList>
    </citation>
    <scope>NUCLEOTIDE SEQUENCE [LARGE SCALE GENOMIC DNA]</scope>
    <source>
        <strain evidence="2 3">GD13</strain>
    </source>
</reference>
<evidence type="ECO:0000313" key="2">
    <source>
        <dbReference type="EMBL" id="MDP9822831.1"/>
    </source>
</evidence>
<organism evidence="2 3">
    <name type="scientific">Nocardioides massiliensis</name>
    <dbReference type="NCBI Taxonomy" id="1325935"/>
    <lineage>
        <taxon>Bacteria</taxon>
        <taxon>Bacillati</taxon>
        <taxon>Actinomycetota</taxon>
        <taxon>Actinomycetes</taxon>
        <taxon>Propionibacteriales</taxon>
        <taxon>Nocardioidaceae</taxon>
        <taxon>Nocardioides</taxon>
    </lineage>
</organism>
<name>A0ABT9NQX5_9ACTN</name>
<comment type="caution">
    <text evidence="2">The sequence shown here is derived from an EMBL/GenBank/DDBJ whole genome shotgun (WGS) entry which is preliminary data.</text>
</comment>
<feature type="region of interest" description="Disordered" evidence="1">
    <location>
        <begin position="83"/>
        <end position="112"/>
    </location>
</feature>
<protein>
    <recommendedName>
        <fullName evidence="4">Secreted protein</fullName>
    </recommendedName>
</protein>
<evidence type="ECO:0000313" key="3">
    <source>
        <dbReference type="Proteomes" id="UP001240447"/>
    </source>
</evidence>
<sequence>MSRAAWFLAGAGAGVYALTKARRAAEAFTPDGMRDRVNGLFAGARVLVEEFQTGRDEAETDLRTRIDDRMLAITAADPVDDLPAPAARALHAVPPPSEHLPNPTPDKKGTHR</sequence>
<keyword evidence="3" id="KW-1185">Reference proteome</keyword>
<feature type="compositionally biased region" description="Low complexity" evidence="1">
    <location>
        <begin position="83"/>
        <end position="92"/>
    </location>
</feature>
<accession>A0ABT9NQX5</accession>